<evidence type="ECO:0000313" key="1">
    <source>
        <dbReference type="EMBL" id="GBM09524.1"/>
    </source>
</evidence>
<dbReference type="EMBL" id="BGPR01000271">
    <property type="protein sequence ID" value="GBM09524.1"/>
    <property type="molecule type" value="Genomic_DNA"/>
</dbReference>
<gene>
    <name evidence="1" type="ORF">AVEN_100433_1</name>
</gene>
<proteinExistence type="predicted"/>
<name>A0A4Y2D0N5_ARAVE</name>
<organism evidence="1 2">
    <name type="scientific">Araneus ventricosus</name>
    <name type="common">Orbweaver spider</name>
    <name type="synonym">Epeira ventricosa</name>
    <dbReference type="NCBI Taxonomy" id="182803"/>
    <lineage>
        <taxon>Eukaryota</taxon>
        <taxon>Metazoa</taxon>
        <taxon>Ecdysozoa</taxon>
        <taxon>Arthropoda</taxon>
        <taxon>Chelicerata</taxon>
        <taxon>Arachnida</taxon>
        <taxon>Araneae</taxon>
        <taxon>Araneomorphae</taxon>
        <taxon>Entelegynae</taxon>
        <taxon>Araneoidea</taxon>
        <taxon>Araneidae</taxon>
        <taxon>Araneus</taxon>
    </lineage>
</organism>
<reference evidence="1 2" key="1">
    <citation type="journal article" date="2019" name="Sci. Rep.">
        <title>Orb-weaving spider Araneus ventricosus genome elucidates the spidroin gene catalogue.</title>
        <authorList>
            <person name="Kono N."/>
            <person name="Nakamura H."/>
            <person name="Ohtoshi R."/>
            <person name="Moran D.A.P."/>
            <person name="Shinohara A."/>
            <person name="Yoshida Y."/>
            <person name="Fujiwara M."/>
            <person name="Mori M."/>
            <person name="Tomita M."/>
            <person name="Arakawa K."/>
        </authorList>
    </citation>
    <scope>NUCLEOTIDE SEQUENCE [LARGE SCALE GENOMIC DNA]</scope>
</reference>
<dbReference type="AlphaFoldDB" id="A0A4Y2D0N5"/>
<protein>
    <submittedName>
        <fullName evidence="1">Uncharacterized protein</fullName>
    </submittedName>
</protein>
<keyword evidence="2" id="KW-1185">Reference proteome</keyword>
<dbReference type="Proteomes" id="UP000499080">
    <property type="component" value="Unassembled WGS sequence"/>
</dbReference>
<accession>A0A4Y2D0N5</accession>
<sequence>MRSFKRKADTTAAKLLLKNTLVELSGTEVPLLCSQEKWGRSIVVLLGADVAGKLFSGRLEEMKTGLNAMETKLEWTLIGKVPQYECFKERHDDTTKKLEKIGYLEAHHQVFEEWLQEGIIKDVRKGELSLSNSHHLPPRPVINLFDENKDCLRCFCQNP</sequence>
<comment type="caution">
    <text evidence="1">The sequence shown here is derived from an EMBL/GenBank/DDBJ whole genome shotgun (WGS) entry which is preliminary data.</text>
</comment>
<dbReference type="OrthoDB" id="8033340at2759"/>
<evidence type="ECO:0000313" key="2">
    <source>
        <dbReference type="Proteomes" id="UP000499080"/>
    </source>
</evidence>